<dbReference type="Proteomes" id="UP000295472">
    <property type="component" value="Unassembled WGS sequence"/>
</dbReference>
<sequence length="454" mass="53151">MSLSDEIVKYGEVLFEYEGKGIIYTEENDEYKCEFYACQFKNGKVMIGFSIPDSLVLNKQIKEFSGNTFDKSWSLKTTGPFSEMFFKPDITKDFYGSWILFHTSRLIVMKDDKSENTKYSFGITNFEFAKINKKGQNLDIKKDLDIKIKVINNYREKINNIKAKKGIDITGEIEILSSISYKFEKIIEIVDNICFLLSLARGTKIQYIYYKEKNVSDDHLVKIKHFSRVTNQYVPFKVIDFFENMPISEFINQTYNQYANNKKDYNLNKGIEALIYARSTHDFLELRGVKLAVVLEILINSFINNSENIGYIFPPKKYEKQIEKELYYCLNDKLKELEIGHDKIQELIGNENNINLKSLNRKSFGNLIKKMFEQIGLKYNYKEIKLFKSSRNKLVHQGCFCSQIDSEKSIFSSPYAEYLFMINMLDKIFLTLIGFKGKYIDRSNPNNPQSLVLE</sequence>
<protein>
    <recommendedName>
        <fullName evidence="3">ApeA N-terminal domain-containing protein</fullName>
    </recommendedName>
</protein>
<reference evidence="1 2" key="1">
    <citation type="submission" date="2019-03" db="EMBL/GenBank/DDBJ databases">
        <title>Subsurface microbial communities from deep shales in Ohio and West Virginia, USA.</title>
        <authorList>
            <person name="Wrighton K."/>
        </authorList>
    </citation>
    <scope>NUCLEOTIDE SEQUENCE [LARGE SCALE GENOMIC DNA]</scope>
    <source>
        <strain evidence="1 2">DSMZ 11287</strain>
    </source>
</reference>
<organism evidence="1 2">
    <name type="scientific">Halanaerobium congolense</name>
    <dbReference type="NCBI Taxonomy" id="54121"/>
    <lineage>
        <taxon>Bacteria</taxon>
        <taxon>Bacillati</taxon>
        <taxon>Bacillota</taxon>
        <taxon>Clostridia</taxon>
        <taxon>Halanaerobiales</taxon>
        <taxon>Halanaerobiaceae</taxon>
        <taxon>Halanaerobium</taxon>
    </lineage>
</organism>
<dbReference type="RefSeq" id="WP_134059574.1">
    <property type="nucleotide sequence ID" value="NZ_SOEF01000022.1"/>
</dbReference>
<gene>
    <name evidence="1" type="ORF">C7954_1222</name>
</gene>
<evidence type="ECO:0008006" key="3">
    <source>
        <dbReference type="Google" id="ProtNLM"/>
    </source>
</evidence>
<name>A0A4R8GJ01_9FIRM</name>
<dbReference type="EMBL" id="SOEF01000022">
    <property type="protein sequence ID" value="TDX42301.1"/>
    <property type="molecule type" value="Genomic_DNA"/>
</dbReference>
<proteinExistence type="predicted"/>
<evidence type="ECO:0000313" key="2">
    <source>
        <dbReference type="Proteomes" id="UP000295472"/>
    </source>
</evidence>
<dbReference type="AlphaFoldDB" id="A0A4R8GJ01"/>
<comment type="caution">
    <text evidence="1">The sequence shown here is derived from an EMBL/GenBank/DDBJ whole genome shotgun (WGS) entry which is preliminary data.</text>
</comment>
<accession>A0A4R8GJ01</accession>
<evidence type="ECO:0000313" key="1">
    <source>
        <dbReference type="EMBL" id="TDX42301.1"/>
    </source>
</evidence>
<dbReference type="GeneID" id="57013157"/>